<name>A0A7X2MDH7_9LACO</name>
<dbReference type="InterPro" id="IPR027607">
    <property type="entry name" value="Surf_Exclu_SEC10/PgrA"/>
</dbReference>
<feature type="domain" description="Gram-positive cocci surface proteins LPxTG" evidence="7">
    <location>
        <begin position="543"/>
        <end position="579"/>
    </location>
</feature>
<evidence type="ECO:0000256" key="4">
    <source>
        <dbReference type="ARBA" id="ARBA00023088"/>
    </source>
</evidence>
<keyword evidence="4" id="KW-0572">Peptidoglycan-anchor</keyword>
<evidence type="ECO:0000256" key="1">
    <source>
        <dbReference type="ARBA" id="ARBA00022512"/>
    </source>
</evidence>
<keyword evidence="6" id="KW-0472">Membrane</keyword>
<evidence type="ECO:0000313" key="8">
    <source>
        <dbReference type="EMBL" id="MSE07368.1"/>
    </source>
</evidence>
<feature type="transmembrane region" description="Helical" evidence="6">
    <location>
        <begin position="554"/>
        <end position="572"/>
    </location>
</feature>
<gene>
    <name evidence="8" type="ORF">GKC33_01140</name>
</gene>
<dbReference type="SUPFAM" id="SSF57997">
    <property type="entry name" value="Tropomyosin"/>
    <property type="match status" value="1"/>
</dbReference>
<dbReference type="PROSITE" id="PS50847">
    <property type="entry name" value="GRAM_POS_ANCHORING"/>
    <property type="match status" value="1"/>
</dbReference>
<evidence type="ECO:0000256" key="3">
    <source>
        <dbReference type="ARBA" id="ARBA00022729"/>
    </source>
</evidence>
<feature type="non-terminal residue" evidence="8">
    <location>
        <position position="1"/>
    </location>
</feature>
<dbReference type="EMBL" id="WKKX01000021">
    <property type="protein sequence ID" value="MSE07368.1"/>
    <property type="molecule type" value="Genomic_DNA"/>
</dbReference>
<keyword evidence="6" id="KW-1133">Transmembrane helix</keyword>
<sequence length="579" mass="63802">SENPTEAFKSISESGISLNEKFNYSQADVDEKVDYQHLTHEQLVEINKYAVNLINQVREHFGLKDLILNEEGLNITKTIADGYQAKKESILNGSGHDLELLDKRSENIAASYVYDTVRTNIPAMQVKPAKDVSYSGIDTNYRSISTMADLKADVYSSILGLFFDDARSKYGHALNFLNEHHDYVAVAPSVIDGRVDYYEGYGNVYNNALDWHFVFPGYTEWQDGNYIYHSGNKNDKLDPAQNIDLSKANVDTTASKAEVAKKQAVYNTAQAENDKAIATLTAAKAELAKINSETTPDIATLQANLVQAKQELENINNKLANVEQNTATLKQKLQAANTVKAEALKNLQAKQVDADKANKELLVANAKVNDAQKAVDELNTKVAAVQKELTELNDLVNKGNKAQAELDSLRGKVAAAKENVSEAQKVLDKANEELKLAKVEATQTAQVLEAAQADLAQAQARQQDALDKYNKALNSQKIAQEVDKNIQKQTEEKKENKTNSGKKVEFTSSKVVKEAKTNVKEANTFKKQHVSVSKASVLPDTKLPQTGNKAENQSVWGLVSLVIAGMLGLVGYNKQKKHN</sequence>
<feature type="coiled-coil region" evidence="5">
    <location>
        <begin position="266"/>
        <end position="499"/>
    </location>
</feature>
<dbReference type="InterPro" id="IPR019931">
    <property type="entry name" value="LPXTG_anchor"/>
</dbReference>
<keyword evidence="6" id="KW-0812">Transmembrane</keyword>
<protein>
    <submittedName>
        <fullName evidence="8">SEC10/PgrA surface exclusion domain-containing protein</fullName>
    </submittedName>
</protein>
<comment type="caution">
    <text evidence="8">The sequence shown here is derived from an EMBL/GenBank/DDBJ whole genome shotgun (WGS) entry which is preliminary data.</text>
</comment>
<evidence type="ECO:0000256" key="2">
    <source>
        <dbReference type="ARBA" id="ARBA00022525"/>
    </source>
</evidence>
<dbReference type="PANTHER" id="PTHR23159:SF66">
    <property type="entry name" value="OS04G0158400 PROTEIN"/>
    <property type="match status" value="1"/>
</dbReference>
<dbReference type="NCBIfam" id="TIGR01167">
    <property type="entry name" value="LPXTG_anchor"/>
    <property type="match status" value="1"/>
</dbReference>
<proteinExistence type="predicted"/>
<accession>A0A7X2MDH7</accession>
<evidence type="ECO:0000256" key="5">
    <source>
        <dbReference type="SAM" id="Coils"/>
    </source>
</evidence>
<keyword evidence="3" id="KW-0732">Signal</keyword>
<keyword evidence="1" id="KW-0134">Cell wall</keyword>
<keyword evidence="5" id="KW-0175">Coiled coil</keyword>
<evidence type="ECO:0000259" key="7">
    <source>
        <dbReference type="PROSITE" id="PS50847"/>
    </source>
</evidence>
<organism evidence="8 9">
    <name type="scientific">Ligilactobacillus salivarius</name>
    <dbReference type="NCBI Taxonomy" id="1624"/>
    <lineage>
        <taxon>Bacteria</taxon>
        <taxon>Bacillati</taxon>
        <taxon>Bacillota</taxon>
        <taxon>Bacilli</taxon>
        <taxon>Lactobacillales</taxon>
        <taxon>Lactobacillaceae</taxon>
        <taxon>Ligilactobacillus</taxon>
    </lineage>
</organism>
<reference evidence="8 9" key="1">
    <citation type="submission" date="2019-11" db="EMBL/GenBank/DDBJ databases">
        <title>Draft Genome Sequence of Plant Growth-Promoting Rhizosphere-Associated Bacteria.</title>
        <authorList>
            <person name="Vasilyev I.Y."/>
            <person name="Radchenko V."/>
            <person name="Ilnitskaya E.V."/>
        </authorList>
    </citation>
    <scope>NUCLEOTIDE SEQUENCE [LARGE SCALE GENOMIC DNA]</scope>
    <source>
        <strain evidence="8 9">VRA_01-1sq_f</strain>
    </source>
</reference>
<dbReference type="PANTHER" id="PTHR23159">
    <property type="entry name" value="CENTROSOMAL PROTEIN 2"/>
    <property type="match status" value="1"/>
</dbReference>
<keyword evidence="2" id="KW-0964">Secreted</keyword>
<dbReference type="Gene3D" id="1.20.120.330">
    <property type="entry name" value="Nucleotidyltransferases domain 2"/>
    <property type="match status" value="1"/>
</dbReference>
<evidence type="ECO:0000256" key="6">
    <source>
        <dbReference type="SAM" id="Phobius"/>
    </source>
</evidence>
<evidence type="ECO:0000313" key="9">
    <source>
        <dbReference type="Proteomes" id="UP000467635"/>
    </source>
</evidence>
<dbReference type="NCBIfam" id="TIGR04320">
    <property type="entry name" value="Surf_Exclu_PgrA"/>
    <property type="match status" value="1"/>
</dbReference>
<dbReference type="Proteomes" id="UP000467635">
    <property type="component" value="Unassembled WGS sequence"/>
</dbReference>
<dbReference type="AlphaFoldDB" id="A0A7X2MDH7"/>